<accession>A0A3B1CTV7</accession>
<dbReference type="EMBL" id="UOGD01000377">
    <property type="protein sequence ID" value="VAX27284.1"/>
    <property type="molecule type" value="Genomic_DNA"/>
</dbReference>
<protein>
    <submittedName>
        <fullName evidence="1">Uncharacterized protein</fullName>
    </submittedName>
</protein>
<name>A0A3B1CTV7_9ZZZZ</name>
<proteinExistence type="predicted"/>
<gene>
    <name evidence="1" type="ORF">MNBD_IGNAVI01-1879</name>
</gene>
<organism evidence="1">
    <name type="scientific">hydrothermal vent metagenome</name>
    <dbReference type="NCBI Taxonomy" id="652676"/>
    <lineage>
        <taxon>unclassified sequences</taxon>
        <taxon>metagenomes</taxon>
        <taxon>ecological metagenomes</taxon>
    </lineage>
</organism>
<feature type="non-terminal residue" evidence="1">
    <location>
        <position position="195"/>
    </location>
</feature>
<reference evidence="1" key="1">
    <citation type="submission" date="2018-06" db="EMBL/GenBank/DDBJ databases">
        <authorList>
            <person name="Zhirakovskaya E."/>
        </authorList>
    </citation>
    <scope>NUCLEOTIDE SEQUENCE</scope>
</reference>
<sequence>MKEIVKIVLIIVFLSVSLFAQVLDVPFKQATSVKYIIPDEWKGTELKKVVVDYNDIVYVLTDKGLFRDYYENQLSKDLFYRLLSDKNPVDITVQESTGYLYYLYANEFLTNAHAGTIYAYFPEGEYNRILVNEDDQILLIGESSAVLYQRKDKISENKLPAGEFVNAYVNNKKFYYLTSAAIYRLDKENWTEVHR</sequence>
<evidence type="ECO:0000313" key="1">
    <source>
        <dbReference type="EMBL" id="VAX27284.1"/>
    </source>
</evidence>
<dbReference type="AlphaFoldDB" id="A0A3B1CTV7"/>